<protein>
    <submittedName>
        <fullName evidence="2">Uncharacterized protein</fullName>
    </submittedName>
</protein>
<dbReference type="EMBL" id="JAAWWL010000001">
    <property type="protein sequence ID" value="NKI30925.1"/>
    <property type="molecule type" value="Genomic_DNA"/>
</dbReference>
<dbReference type="RefSeq" id="WP_168551146.1">
    <property type="nucleotide sequence ID" value="NZ_JAAWWL010000001.1"/>
</dbReference>
<comment type="caution">
    <text evidence="2">The sequence shown here is derived from an EMBL/GenBank/DDBJ whole genome shotgun (WGS) entry which is preliminary data.</text>
</comment>
<dbReference type="Proteomes" id="UP000718451">
    <property type="component" value="Unassembled WGS sequence"/>
</dbReference>
<gene>
    <name evidence="2" type="ORF">HCU67_03155</name>
</gene>
<dbReference type="Pfam" id="PF19578">
    <property type="entry name" value="DUF6090"/>
    <property type="match status" value="1"/>
</dbReference>
<dbReference type="InterPro" id="IPR045749">
    <property type="entry name" value="DUF6090"/>
</dbReference>
<organism evidence="2 3">
    <name type="scientific">Croceivirga thetidis</name>
    <dbReference type="NCBI Taxonomy" id="2721623"/>
    <lineage>
        <taxon>Bacteria</taxon>
        <taxon>Pseudomonadati</taxon>
        <taxon>Bacteroidota</taxon>
        <taxon>Flavobacteriia</taxon>
        <taxon>Flavobacteriales</taxon>
        <taxon>Flavobacteriaceae</taxon>
        <taxon>Croceivirga</taxon>
    </lineage>
</organism>
<accession>A0ABX1GPD0</accession>
<keyword evidence="1" id="KW-1133">Transmembrane helix</keyword>
<proteinExistence type="predicted"/>
<name>A0ABX1GPD0_9FLAO</name>
<feature type="transmembrane region" description="Helical" evidence="1">
    <location>
        <begin position="21"/>
        <end position="42"/>
    </location>
</feature>
<reference evidence="2 3" key="1">
    <citation type="submission" date="2020-04" db="EMBL/GenBank/DDBJ databases">
        <authorList>
            <person name="Yoon J."/>
        </authorList>
    </citation>
    <scope>NUCLEOTIDE SEQUENCE [LARGE SCALE GENOMIC DNA]</scope>
    <source>
        <strain evidence="2 3">DJ-13</strain>
    </source>
</reference>
<keyword evidence="1" id="KW-0812">Transmembrane</keyword>
<evidence type="ECO:0000313" key="3">
    <source>
        <dbReference type="Proteomes" id="UP000718451"/>
    </source>
</evidence>
<sequence>MIKFFRRLRQKLLSENELSKYLLYAVGEIVLVVIGILIALQLNSMREEQKAREKEQSYLKELHYDFTYNKNQLDSIIAHNTTAIKAAIRVSEIIEKMKKEVPANEYLNYPLVDSILPLQDMAFSNMSFNPKNGTVQALINSSTFDLIQNDSLRRNLISWKDVLDDYLEEEEFAMKFLFEEYQPWIRSNYQFQKGLSRENLEILVSPQEFNYRITRIGDLDNLLNTVETEGIVKTIDDILRMTAQETNND</sequence>
<keyword evidence="3" id="KW-1185">Reference proteome</keyword>
<evidence type="ECO:0000313" key="2">
    <source>
        <dbReference type="EMBL" id="NKI30925.1"/>
    </source>
</evidence>
<keyword evidence="1" id="KW-0472">Membrane</keyword>
<evidence type="ECO:0000256" key="1">
    <source>
        <dbReference type="SAM" id="Phobius"/>
    </source>
</evidence>